<gene>
    <name evidence="14" type="primary">ORNANAV1R3029</name>
</gene>
<keyword evidence="15" id="KW-1185">Reference proteome</keyword>
<sequence>MDATELSFAILILLQISIGLSANVFLLQFYARMVSASHRPSSSDLILAHLALANAIILLTSGIPETMSVWGLKNFLDAVGCKILIYLYRVARGLAICTTCLLSIFQAVTIGPGTSRWARIKAKLPKLIVPFRLLSWVLNMLIDVNVLIYITGPQNSSSVRIILDLKYCSTVSVSAGIALAVATAISLRDVLFVVLMSVASTYMVFVLHRHHRQVRHLHGTGHSPKAMPEVRAAKRVIALVTLYVLLYGRQSIMFSILLNMKEKSPLLVNSHMVLSFTFSAVSPFLMIHGDRRMRTFRKTESPVSNTDRTKGLGETPAFSPGPA</sequence>
<dbReference type="Proteomes" id="UP000002279">
    <property type="component" value="Chromosome X3"/>
</dbReference>
<feature type="transmembrane region" description="Helical" evidence="11">
    <location>
        <begin position="43"/>
        <end position="63"/>
    </location>
</feature>
<feature type="region of interest" description="Disordered" evidence="12">
    <location>
        <begin position="296"/>
        <end position="323"/>
    </location>
</feature>
<feature type="transmembrane region" description="Helical" evidence="11">
    <location>
        <begin position="236"/>
        <end position="258"/>
    </location>
</feature>
<keyword evidence="6 11" id="KW-1133">Transmembrane helix</keyword>
<dbReference type="PROSITE" id="PS50262">
    <property type="entry name" value="G_PROTEIN_RECEP_F1_2"/>
    <property type="match status" value="1"/>
</dbReference>
<dbReference type="SUPFAM" id="SSF81321">
    <property type="entry name" value="Family A G protein-coupled receptor-like"/>
    <property type="match status" value="1"/>
</dbReference>
<dbReference type="FunFam" id="1.20.1070.10:FF:000081">
    <property type="entry name" value="Vomeronasal type-1 receptor"/>
    <property type="match status" value="1"/>
</dbReference>
<feature type="domain" description="G-protein coupled receptors family 1 profile" evidence="13">
    <location>
        <begin position="22"/>
        <end position="286"/>
    </location>
</feature>
<evidence type="ECO:0000259" key="13">
    <source>
        <dbReference type="PROSITE" id="PS50262"/>
    </source>
</evidence>
<dbReference type="Gene3D" id="1.20.1070.10">
    <property type="entry name" value="Rhodopsin 7-helix transmembrane proteins"/>
    <property type="match status" value="1"/>
</dbReference>
<dbReference type="PANTHER" id="PTHR24062">
    <property type="entry name" value="VOMERONASAL TYPE-1 RECEPTOR"/>
    <property type="match status" value="1"/>
</dbReference>
<dbReference type="AlphaFoldDB" id="A0A6I8MY89"/>
<evidence type="ECO:0000256" key="8">
    <source>
        <dbReference type="ARBA" id="ARBA00023136"/>
    </source>
</evidence>
<evidence type="ECO:0000256" key="3">
    <source>
        <dbReference type="ARBA" id="ARBA00022475"/>
    </source>
</evidence>
<dbReference type="GeneTree" id="ENSGT01030000234553"/>
<comment type="subcellular location">
    <subcellularLocation>
        <location evidence="1 11">Cell membrane</location>
        <topology evidence="1 11">Multi-pass membrane protein</topology>
    </subcellularLocation>
</comment>
<evidence type="ECO:0000256" key="5">
    <source>
        <dbReference type="ARBA" id="ARBA00022692"/>
    </source>
</evidence>
<evidence type="ECO:0000256" key="11">
    <source>
        <dbReference type="RuleBase" id="RU364061"/>
    </source>
</evidence>
<keyword evidence="3 11" id="KW-1003">Cell membrane</keyword>
<dbReference type="InterPro" id="IPR017452">
    <property type="entry name" value="GPCR_Rhodpsn_7TM"/>
</dbReference>
<dbReference type="GO" id="GO:0005886">
    <property type="term" value="C:plasma membrane"/>
    <property type="evidence" value="ECO:0000318"/>
    <property type="project" value="GO_Central"/>
</dbReference>
<evidence type="ECO:0000256" key="9">
    <source>
        <dbReference type="ARBA" id="ARBA00023170"/>
    </source>
</evidence>
<feature type="transmembrane region" description="Helical" evidence="11">
    <location>
        <begin position="6"/>
        <end position="31"/>
    </location>
</feature>
<keyword evidence="8 11" id="KW-0472">Membrane</keyword>
<dbReference type="GO" id="GO:0019236">
    <property type="term" value="P:response to pheromone"/>
    <property type="evidence" value="ECO:0007669"/>
    <property type="project" value="UniProtKB-KW"/>
</dbReference>
<dbReference type="PRINTS" id="PR01534">
    <property type="entry name" value="VOMERONASL1R"/>
</dbReference>
<organism evidence="14 15">
    <name type="scientific">Ornithorhynchus anatinus</name>
    <name type="common">Duckbill platypus</name>
    <dbReference type="NCBI Taxonomy" id="9258"/>
    <lineage>
        <taxon>Eukaryota</taxon>
        <taxon>Metazoa</taxon>
        <taxon>Chordata</taxon>
        <taxon>Craniata</taxon>
        <taxon>Vertebrata</taxon>
        <taxon>Euteleostomi</taxon>
        <taxon>Mammalia</taxon>
        <taxon>Monotremata</taxon>
        <taxon>Ornithorhynchidae</taxon>
        <taxon>Ornithorhynchus</taxon>
    </lineage>
</organism>
<protein>
    <recommendedName>
        <fullName evidence="11">Vomeronasal type-1 receptor</fullName>
    </recommendedName>
</protein>
<dbReference type="KEGG" id="oaa:100089134"/>
<feature type="transmembrane region" description="Helical" evidence="11">
    <location>
        <begin position="94"/>
        <end position="113"/>
    </location>
</feature>
<evidence type="ECO:0000256" key="2">
    <source>
        <dbReference type="ARBA" id="ARBA00010663"/>
    </source>
</evidence>
<keyword evidence="7 11" id="KW-0297">G-protein coupled receptor</keyword>
<evidence type="ECO:0000256" key="1">
    <source>
        <dbReference type="ARBA" id="ARBA00004651"/>
    </source>
</evidence>
<keyword evidence="5 11" id="KW-0812">Transmembrane</keyword>
<proteinExistence type="inferred from homology"/>
<dbReference type="GO" id="GO:0005550">
    <property type="term" value="F:pheromone binding"/>
    <property type="evidence" value="ECO:0000318"/>
    <property type="project" value="GO_Central"/>
</dbReference>
<dbReference type="OrthoDB" id="9606139at2759"/>
<feature type="transmembrane region" description="Helical" evidence="11">
    <location>
        <begin position="133"/>
        <end position="152"/>
    </location>
</feature>
<reference evidence="14" key="2">
    <citation type="submission" date="2025-08" db="UniProtKB">
        <authorList>
            <consortium name="Ensembl"/>
        </authorList>
    </citation>
    <scope>IDENTIFICATION</scope>
    <source>
        <strain evidence="14">Glennie</strain>
    </source>
</reference>
<keyword evidence="9 11" id="KW-0675">Receptor</keyword>
<evidence type="ECO:0000256" key="4">
    <source>
        <dbReference type="ARBA" id="ARBA00022507"/>
    </source>
</evidence>
<feature type="transmembrane region" description="Helical" evidence="11">
    <location>
        <begin position="270"/>
        <end position="288"/>
    </location>
</feature>
<dbReference type="RefSeq" id="NP_001240350.2">
    <property type="nucleotide sequence ID" value="NM_001253421.2"/>
</dbReference>
<evidence type="ECO:0000256" key="6">
    <source>
        <dbReference type="ARBA" id="ARBA00022989"/>
    </source>
</evidence>
<dbReference type="Bgee" id="ENSOANG00000036427">
    <property type="expression patterns" value="Expressed in cerebellum"/>
</dbReference>
<keyword evidence="10 11" id="KW-0807">Transducer</keyword>
<evidence type="ECO:0000256" key="10">
    <source>
        <dbReference type="ARBA" id="ARBA00023224"/>
    </source>
</evidence>
<dbReference type="Ensembl" id="ENSOANT00000070762.1">
    <property type="protein sequence ID" value="ENSOANP00000033682.1"/>
    <property type="gene ID" value="ENSOANG00000036427.1"/>
</dbReference>
<dbReference type="GO" id="GO:0007606">
    <property type="term" value="P:sensory perception of chemical stimulus"/>
    <property type="evidence" value="ECO:0007669"/>
    <property type="project" value="UniProtKB-ARBA"/>
</dbReference>
<dbReference type="Pfam" id="PF03402">
    <property type="entry name" value="V1R"/>
    <property type="match status" value="1"/>
</dbReference>
<dbReference type="InParanoid" id="A0A6I8MY89"/>
<evidence type="ECO:0000313" key="15">
    <source>
        <dbReference type="Proteomes" id="UP000002279"/>
    </source>
</evidence>
<accession>A0A6I8MY89</accession>
<feature type="transmembrane region" description="Helical" evidence="11">
    <location>
        <begin position="190"/>
        <end position="207"/>
    </location>
</feature>
<evidence type="ECO:0000256" key="12">
    <source>
        <dbReference type="SAM" id="MobiDB-lite"/>
    </source>
</evidence>
<name>A0A6I8MY89_ORNAN</name>
<dbReference type="GeneID" id="100089134"/>
<reference evidence="14 15" key="1">
    <citation type="journal article" date="2008" name="Nature">
        <title>Genome analysis of the platypus reveals unique signatures of evolution.</title>
        <authorList>
            <person name="Warren W.C."/>
            <person name="Hillier L.W."/>
            <person name="Marshall Graves J.A."/>
            <person name="Birney E."/>
            <person name="Ponting C.P."/>
            <person name="Grutzner F."/>
            <person name="Belov K."/>
            <person name="Miller W."/>
            <person name="Clarke L."/>
            <person name="Chinwalla A.T."/>
            <person name="Yang S.P."/>
            <person name="Heger A."/>
            <person name="Locke D.P."/>
            <person name="Miethke P."/>
            <person name="Waters P.D."/>
            <person name="Veyrunes F."/>
            <person name="Fulton L."/>
            <person name="Fulton B."/>
            <person name="Graves T."/>
            <person name="Wallis J."/>
            <person name="Puente X.S."/>
            <person name="Lopez-Otin C."/>
            <person name="Ordonez G.R."/>
            <person name="Eichler E.E."/>
            <person name="Chen L."/>
            <person name="Cheng Z."/>
            <person name="Deakin J.E."/>
            <person name="Alsop A."/>
            <person name="Thompson K."/>
            <person name="Kirby P."/>
            <person name="Papenfuss A.T."/>
            <person name="Wakefield M.J."/>
            <person name="Olender T."/>
            <person name="Lancet D."/>
            <person name="Huttley G.A."/>
            <person name="Smit A.F."/>
            <person name="Pask A."/>
            <person name="Temple-Smith P."/>
            <person name="Batzer M.A."/>
            <person name="Walker J.A."/>
            <person name="Konkel M.K."/>
            <person name="Harris R.S."/>
            <person name="Whittington C.M."/>
            <person name="Wong E.S."/>
            <person name="Gemmell N.J."/>
            <person name="Buschiazzo E."/>
            <person name="Vargas Jentzsch I.M."/>
            <person name="Merkel A."/>
            <person name="Schmitz J."/>
            <person name="Zemann A."/>
            <person name="Churakov G."/>
            <person name="Kriegs J.O."/>
            <person name="Brosius J."/>
            <person name="Murchison E.P."/>
            <person name="Sachidanandam R."/>
            <person name="Smith C."/>
            <person name="Hannon G.J."/>
            <person name="Tsend-Ayush E."/>
            <person name="McMillan D."/>
            <person name="Attenborough R."/>
            <person name="Rens W."/>
            <person name="Ferguson-Smith M."/>
            <person name="Lefevre C.M."/>
            <person name="Sharp J.A."/>
            <person name="Nicholas K.R."/>
            <person name="Ray D.A."/>
            <person name="Kube M."/>
            <person name="Reinhardt R."/>
            <person name="Pringle T.H."/>
            <person name="Taylor J."/>
            <person name="Jones R.C."/>
            <person name="Nixon B."/>
            <person name="Dacheux J.L."/>
            <person name="Niwa H."/>
            <person name="Sekita Y."/>
            <person name="Huang X."/>
            <person name="Stark A."/>
            <person name="Kheradpour P."/>
            <person name="Kellis M."/>
            <person name="Flicek P."/>
            <person name="Chen Y."/>
            <person name="Webber C."/>
            <person name="Hardison R."/>
            <person name="Nelson J."/>
            <person name="Hallsworth-Pepin K."/>
            <person name="Delehaunty K."/>
            <person name="Markovic C."/>
            <person name="Minx P."/>
            <person name="Feng Y."/>
            <person name="Kremitzki C."/>
            <person name="Mitreva M."/>
            <person name="Glasscock J."/>
            <person name="Wylie T."/>
            <person name="Wohldmann P."/>
            <person name="Thiru P."/>
            <person name="Nhan M.N."/>
            <person name="Pohl C.S."/>
            <person name="Smith S.M."/>
            <person name="Hou S."/>
            <person name="Nefedov M."/>
            <person name="de Jong P.J."/>
            <person name="Renfree M.B."/>
            <person name="Mardis E.R."/>
            <person name="Wilson R.K."/>
        </authorList>
    </citation>
    <scope>NUCLEOTIDE SEQUENCE [LARGE SCALE GENOMIC DNA]</scope>
    <source>
        <strain evidence="14 15">Glennie</strain>
    </source>
</reference>
<feature type="transmembrane region" description="Helical" evidence="11">
    <location>
        <begin position="164"/>
        <end position="184"/>
    </location>
</feature>
<reference evidence="14" key="3">
    <citation type="submission" date="2025-09" db="UniProtKB">
        <authorList>
            <consortium name="Ensembl"/>
        </authorList>
    </citation>
    <scope>IDENTIFICATION</scope>
    <source>
        <strain evidence="14">Glennie</strain>
    </source>
</reference>
<dbReference type="CTD" id="100089134"/>
<comment type="similarity">
    <text evidence="2 11">Belongs to the G-protein coupled receptor 1 family.</text>
</comment>
<evidence type="ECO:0000313" key="14">
    <source>
        <dbReference type="Ensembl" id="ENSOANP00000033682.1"/>
    </source>
</evidence>
<dbReference type="OMA" id="CWGINAF"/>
<dbReference type="InterPro" id="IPR004072">
    <property type="entry name" value="Vmron_rcpt_1"/>
</dbReference>
<keyword evidence="4 11" id="KW-0589">Pheromone response</keyword>
<dbReference type="GO" id="GO:0016503">
    <property type="term" value="F:pheromone receptor activity"/>
    <property type="evidence" value="ECO:0007669"/>
    <property type="project" value="InterPro"/>
</dbReference>
<evidence type="ECO:0000256" key="7">
    <source>
        <dbReference type="ARBA" id="ARBA00023040"/>
    </source>
</evidence>